<dbReference type="PANTHER" id="PTHR31507:SF3">
    <property type="entry name" value="TIL DOMAIN-CONTAINING PROTEIN"/>
    <property type="match status" value="1"/>
</dbReference>
<dbReference type="EMBL" id="BTSY01000002">
    <property type="protein sequence ID" value="GMT13946.1"/>
    <property type="molecule type" value="Genomic_DNA"/>
</dbReference>
<evidence type="ECO:0000313" key="2">
    <source>
        <dbReference type="EMBL" id="GMT13947.1"/>
    </source>
</evidence>
<dbReference type="AlphaFoldDB" id="A0AAV5V3I7"/>
<accession>A0AAV5V3I7</accession>
<evidence type="ECO:0000313" key="3">
    <source>
        <dbReference type="EMBL" id="GMT13948.1"/>
    </source>
</evidence>
<dbReference type="EMBL" id="BTSY01000002">
    <property type="protein sequence ID" value="GMT13948.1"/>
    <property type="molecule type" value="Genomic_DNA"/>
</dbReference>
<dbReference type="Proteomes" id="UP001432322">
    <property type="component" value="Unassembled WGS sequence"/>
</dbReference>
<evidence type="ECO:0000313" key="1">
    <source>
        <dbReference type="EMBL" id="GMT13946.1"/>
    </source>
</evidence>
<evidence type="ECO:0000313" key="4">
    <source>
        <dbReference type="Proteomes" id="UP001432322"/>
    </source>
</evidence>
<feature type="non-terminal residue" evidence="1">
    <location>
        <position position="1"/>
    </location>
</feature>
<gene>
    <name evidence="1" type="ORF">PFISCL1PPCAC_5243</name>
    <name evidence="2" type="ORF">PFISCL1PPCAC_5244</name>
    <name evidence="3" type="ORF">PFISCL1PPCAC_5245</name>
</gene>
<reference evidence="1" key="1">
    <citation type="submission" date="2023-10" db="EMBL/GenBank/DDBJ databases">
        <title>Genome assembly of Pristionchus species.</title>
        <authorList>
            <person name="Yoshida K."/>
            <person name="Sommer R.J."/>
        </authorList>
    </citation>
    <scope>NUCLEOTIDE SEQUENCE</scope>
    <source>
        <strain evidence="1">RS5133</strain>
    </source>
</reference>
<dbReference type="EMBL" id="BTSY01000002">
    <property type="protein sequence ID" value="GMT13947.1"/>
    <property type="molecule type" value="Genomic_DNA"/>
</dbReference>
<comment type="caution">
    <text evidence="1">The sequence shown here is derived from an EMBL/GenBank/DDBJ whole genome shotgun (WGS) entry which is preliminary data.</text>
</comment>
<organism evidence="1 4">
    <name type="scientific">Pristionchus fissidentatus</name>
    <dbReference type="NCBI Taxonomy" id="1538716"/>
    <lineage>
        <taxon>Eukaryota</taxon>
        <taxon>Metazoa</taxon>
        <taxon>Ecdysozoa</taxon>
        <taxon>Nematoda</taxon>
        <taxon>Chromadorea</taxon>
        <taxon>Rhabditida</taxon>
        <taxon>Rhabditina</taxon>
        <taxon>Diplogasteromorpha</taxon>
        <taxon>Diplogasteroidea</taxon>
        <taxon>Neodiplogasteridae</taxon>
        <taxon>Pristionchus</taxon>
    </lineage>
</organism>
<dbReference type="PANTHER" id="PTHR31507">
    <property type="entry name" value="PROTEIN CBG15923"/>
    <property type="match status" value="1"/>
</dbReference>
<keyword evidence="4" id="KW-1185">Reference proteome</keyword>
<sequence length="92" mass="10478">AEATPAHVVANCAGLVNLGFTKSGKHYVHNFDGRGLKQGWVVRTETCGATVPIKRWKSKFTDDIMYGVDLEWNTWYSGMEMDNGQVQFYMWE</sequence>
<protein>
    <submittedName>
        <fullName evidence="1">Uncharacterized protein</fullName>
    </submittedName>
</protein>
<name>A0AAV5V3I7_9BILA</name>
<proteinExistence type="predicted"/>